<dbReference type="AlphaFoldDB" id="A0A239K5E7"/>
<dbReference type="Pfam" id="PF08669">
    <property type="entry name" value="GCV_T_C"/>
    <property type="match status" value="1"/>
</dbReference>
<dbReference type="SUPFAM" id="SSF103025">
    <property type="entry name" value="Folate-binding domain"/>
    <property type="match status" value="1"/>
</dbReference>
<dbReference type="InterPro" id="IPR013977">
    <property type="entry name" value="GcvT_C"/>
</dbReference>
<feature type="binding site" evidence="1">
    <location>
        <position position="195"/>
    </location>
    <ligand>
        <name>substrate</name>
    </ligand>
</feature>
<evidence type="ECO:0000256" key="1">
    <source>
        <dbReference type="PIRSR" id="PIRSR006487-1"/>
    </source>
</evidence>
<protein>
    <submittedName>
        <fullName evidence="4">Aminomethyltransferase</fullName>
    </submittedName>
</protein>
<dbReference type="InterPro" id="IPR029043">
    <property type="entry name" value="GcvT/YgfZ_C"/>
</dbReference>
<dbReference type="Gene3D" id="3.30.1360.120">
    <property type="entry name" value="Probable tRNA modification gtpase trme, domain 1"/>
    <property type="match status" value="1"/>
</dbReference>
<dbReference type="GO" id="GO:0032259">
    <property type="term" value="P:methylation"/>
    <property type="evidence" value="ECO:0007669"/>
    <property type="project" value="UniProtKB-KW"/>
</dbReference>
<evidence type="ECO:0000259" key="3">
    <source>
        <dbReference type="Pfam" id="PF08669"/>
    </source>
</evidence>
<dbReference type="OrthoDB" id="9772660at2"/>
<dbReference type="PANTHER" id="PTHR43757">
    <property type="entry name" value="AMINOMETHYLTRANSFERASE"/>
    <property type="match status" value="1"/>
</dbReference>
<dbReference type="InterPro" id="IPR028896">
    <property type="entry name" value="GcvT/YgfZ/DmdA"/>
</dbReference>
<sequence length="377" mass="41844">MTASWRFSALADRHRAMGSDLEDWSGMGTAWSYDKDQIEEYLAIRTKAGVMDVSGLKKVHVIGPHASHVIDRAVTRDIEKLKPGRSTYACMLNDAGKFVDDCVVYRMGPHSFMVVHGSGQGHEQLTMAATGRNVALLFDDDMHDISLQGPLAVDYLEKHVPGIRDVVYFSHIHTTLFGKPVTISRTGYTGERGYEIFCRRQDAPEIWDTIVAEGAEMGIIPTRFTTLDLLRSESYLLFFPYDNSEMYPFEDEACGDTLWELGLDFTVSKGKTGFRGAEEHYRLKGKERFKIFGVKLDGTVPAAEGAPLLKDGKQVGVVTVGFYSPLNEHNVGIARMPVDCAVEGTPLTVANPDGEIPAIAHPMPFYDVEKKRRTAKG</sequence>
<gene>
    <name evidence="4" type="ORF">SAMN05421757_106237</name>
</gene>
<organism evidence="4 5">
    <name type="scientific">Tropicimonas sediminicola</name>
    <dbReference type="NCBI Taxonomy" id="1031541"/>
    <lineage>
        <taxon>Bacteria</taxon>
        <taxon>Pseudomonadati</taxon>
        <taxon>Pseudomonadota</taxon>
        <taxon>Alphaproteobacteria</taxon>
        <taxon>Rhodobacterales</taxon>
        <taxon>Roseobacteraceae</taxon>
        <taxon>Tropicimonas</taxon>
    </lineage>
</organism>
<reference evidence="4 5" key="1">
    <citation type="submission" date="2017-06" db="EMBL/GenBank/DDBJ databases">
        <authorList>
            <person name="Kim H.J."/>
            <person name="Triplett B.A."/>
        </authorList>
    </citation>
    <scope>NUCLEOTIDE SEQUENCE [LARGE SCALE GENOMIC DNA]</scope>
    <source>
        <strain evidence="4 5">DSM 29339</strain>
    </source>
</reference>
<dbReference type="GO" id="GO:0008168">
    <property type="term" value="F:methyltransferase activity"/>
    <property type="evidence" value="ECO:0007669"/>
    <property type="project" value="UniProtKB-KW"/>
</dbReference>
<dbReference type="EMBL" id="FZOY01000006">
    <property type="protein sequence ID" value="SNT12902.1"/>
    <property type="molecule type" value="Genomic_DNA"/>
</dbReference>
<feature type="domain" description="GCVT N-terminal" evidence="2">
    <location>
        <begin position="11"/>
        <end position="246"/>
    </location>
</feature>
<dbReference type="InterPro" id="IPR027266">
    <property type="entry name" value="TrmE/GcvT-like"/>
</dbReference>
<dbReference type="RefSeq" id="WP_089234166.1">
    <property type="nucleotide sequence ID" value="NZ_FZOY01000006.1"/>
</dbReference>
<dbReference type="InterPro" id="IPR006222">
    <property type="entry name" value="GCVT_N"/>
</dbReference>
<dbReference type="PANTHER" id="PTHR43757:SF2">
    <property type="entry name" value="AMINOMETHYLTRANSFERASE, MITOCHONDRIAL"/>
    <property type="match status" value="1"/>
</dbReference>
<proteinExistence type="predicted"/>
<accession>A0A239K5E7</accession>
<evidence type="ECO:0000313" key="4">
    <source>
        <dbReference type="EMBL" id="SNT12902.1"/>
    </source>
</evidence>
<dbReference type="Pfam" id="PF01571">
    <property type="entry name" value="GCV_T"/>
    <property type="match status" value="1"/>
</dbReference>
<keyword evidence="5" id="KW-1185">Reference proteome</keyword>
<dbReference type="SUPFAM" id="SSF101790">
    <property type="entry name" value="Aminomethyltransferase beta-barrel domain"/>
    <property type="match status" value="1"/>
</dbReference>
<keyword evidence="4" id="KW-0808">Transferase</keyword>
<keyword evidence="4" id="KW-0489">Methyltransferase</keyword>
<evidence type="ECO:0000259" key="2">
    <source>
        <dbReference type="Pfam" id="PF01571"/>
    </source>
</evidence>
<dbReference type="PIRSF" id="PIRSF006487">
    <property type="entry name" value="GcvT"/>
    <property type="match status" value="1"/>
</dbReference>
<evidence type="ECO:0000313" key="5">
    <source>
        <dbReference type="Proteomes" id="UP000198426"/>
    </source>
</evidence>
<feature type="domain" description="Aminomethyltransferase C-terminal" evidence="3">
    <location>
        <begin position="291"/>
        <end position="367"/>
    </location>
</feature>
<dbReference type="Proteomes" id="UP000198426">
    <property type="component" value="Unassembled WGS sequence"/>
</dbReference>
<name>A0A239K5E7_9RHOB</name>